<sequence length="234" mass="26419">MTPPLIADGKIQIIAQTVNSIVYAVDNDSNTELAKDSPFVLKCGTVWYKRRQALGPGKDIDESNESIRKEADIYETLGQHDRILKCLGPEVDVLNGQDSIQRAWALRVERSPLGSLPYTIIDTYKKPPSQLIRLQLAHQFSEGVTHLHHMEIIWDDLSTRNAFLSDNWQLKLGDFADSDNMDAYPSDWYGCEDRYCPLGSDNPAMAVIQKLWGYSYESSSQVVHDLQALLLSCE</sequence>
<dbReference type="Pfam" id="PF07714">
    <property type="entry name" value="PK_Tyr_Ser-Thr"/>
    <property type="match status" value="1"/>
</dbReference>
<dbReference type="GO" id="GO:0004672">
    <property type="term" value="F:protein kinase activity"/>
    <property type="evidence" value="ECO:0007669"/>
    <property type="project" value="InterPro"/>
</dbReference>
<dbReference type="GO" id="GO:0005524">
    <property type="term" value="F:ATP binding"/>
    <property type="evidence" value="ECO:0007669"/>
    <property type="project" value="InterPro"/>
</dbReference>
<name>A0A4U9EQI6_GIBZA</name>
<protein>
    <submittedName>
        <fullName evidence="1">Uncharacterized protein</fullName>
    </submittedName>
</protein>
<dbReference type="SUPFAM" id="SSF56112">
    <property type="entry name" value="Protein kinase-like (PK-like)"/>
    <property type="match status" value="1"/>
</dbReference>
<accession>A0A4U9EQI6</accession>
<evidence type="ECO:0000313" key="1">
    <source>
        <dbReference type="EMBL" id="VIO57043.1"/>
    </source>
</evidence>
<organism evidence="1">
    <name type="scientific">Gibberella zeae</name>
    <name type="common">Wheat head blight fungus</name>
    <name type="synonym">Fusarium graminearum</name>
    <dbReference type="NCBI Taxonomy" id="5518"/>
    <lineage>
        <taxon>Eukaryota</taxon>
        <taxon>Fungi</taxon>
        <taxon>Dikarya</taxon>
        <taxon>Ascomycota</taxon>
        <taxon>Pezizomycotina</taxon>
        <taxon>Sordariomycetes</taxon>
        <taxon>Hypocreomycetidae</taxon>
        <taxon>Hypocreales</taxon>
        <taxon>Nectriaceae</taxon>
        <taxon>Fusarium</taxon>
    </lineage>
</organism>
<reference evidence="1" key="1">
    <citation type="submission" date="2019-04" db="EMBL/GenBank/DDBJ databases">
        <authorList>
            <person name="Melise S."/>
            <person name="Noan J."/>
            <person name="Okalmin O."/>
        </authorList>
    </citation>
    <scope>NUCLEOTIDE SEQUENCE</scope>
    <source>
        <strain evidence="1">FN9</strain>
    </source>
</reference>
<dbReference type="AlphaFoldDB" id="A0A4U9EQI6"/>
<dbReference type="InterPro" id="IPR001245">
    <property type="entry name" value="Ser-Thr/Tyr_kinase_cat_dom"/>
</dbReference>
<dbReference type="InterPro" id="IPR000719">
    <property type="entry name" value="Prot_kinase_dom"/>
</dbReference>
<dbReference type="EMBL" id="CAAKMV010000127">
    <property type="protein sequence ID" value="VIO57043.1"/>
    <property type="molecule type" value="Genomic_DNA"/>
</dbReference>
<proteinExistence type="predicted"/>
<dbReference type="PROSITE" id="PS50011">
    <property type="entry name" value="PROTEIN_KINASE_DOM"/>
    <property type="match status" value="1"/>
</dbReference>
<dbReference type="Gene3D" id="1.10.510.10">
    <property type="entry name" value="Transferase(Phosphotransferase) domain 1"/>
    <property type="match status" value="1"/>
</dbReference>
<gene>
    <name evidence="1" type="ORF">FUG_LOCUS237242</name>
</gene>
<dbReference type="InterPro" id="IPR011009">
    <property type="entry name" value="Kinase-like_dom_sf"/>
</dbReference>